<dbReference type="AlphaFoldDB" id="A0AA96RJR0"/>
<organism evidence="1 2">
    <name type="scientific">Paenibacillus roseopurpureus</name>
    <dbReference type="NCBI Taxonomy" id="2918901"/>
    <lineage>
        <taxon>Bacteria</taxon>
        <taxon>Bacillati</taxon>
        <taxon>Bacillota</taxon>
        <taxon>Bacilli</taxon>
        <taxon>Bacillales</taxon>
        <taxon>Paenibacillaceae</taxon>
        <taxon>Paenibacillus</taxon>
    </lineage>
</organism>
<dbReference type="EMBL" id="CP130319">
    <property type="protein sequence ID" value="WNR45663.1"/>
    <property type="molecule type" value="Genomic_DNA"/>
</dbReference>
<evidence type="ECO:0000313" key="2">
    <source>
        <dbReference type="Proteomes" id="UP001304650"/>
    </source>
</evidence>
<evidence type="ECO:0000313" key="1">
    <source>
        <dbReference type="EMBL" id="WNR45663.1"/>
    </source>
</evidence>
<protein>
    <submittedName>
        <fullName evidence="1">Uncharacterized protein</fullName>
    </submittedName>
</protein>
<dbReference type="KEGG" id="proo:MJB10_06060"/>
<proteinExistence type="predicted"/>
<keyword evidence="2" id="KW-1185">Reference proteome</keyword>
<sequence length="66" mass="7133">MYSIHFHIRMLDNKSMPSTVAPLPAPVDSLHYAAAASSSFYTQHPPLISPIDHHDASAQTAIPAAH</sequence>
<gene>
    <name evidence="1" type="ORF">MJB10_06060</name>
</gene>
<name>A0AA96RJR0_9BACL</name>
<reference evidence="1" key="1">
    <citation type="submission" date="2022-02" db="EMBL/GenBank/DDBJ databases">
        <title>Paenibacillus sp. MBLB1832 Whole Genome Shotgun Sequencing.</title>
        <authorList>
            <person name="Hwang C.Y."/>
            <person name="Cho E.-S."/>
            <person name="Seo M.-J."/>
        </authorList>
    </citation>
    <scope>NUCLEOTIDE SEQUENCE</scope>
    <source>
        <strain evidence="1">MBLB1832</strain>
    </source>
</reference>
<accession>A0AA96RJR0</accession>
<dbReference type="Proteomes" id="UP001304650">
    <property type="component" value="Chromosome"/>
</dbReference>
<dbReference type="RefSeq" id="WP_314802597.1">
    <property type="nucleotide sequence ID" value="NZ_CP130319.1"/>
</dbReference>